<organism evidence="3 4">
    <name type="scientific">Adlercreutzia muris</name>
    <dbReference type="NCBI Taxonomy" id="1796610"/>
    <lineage>
        <taxon>Bacteria</taxon>
        <taxon>Bacillati</taxon>
        <taxon>Actinomycetota</taxon>
        <taxon>Coriobacteriia</taxon>
        <taxon>Eggerthellales</taxon>
        <taxon>Eggerthellaceae</taxon>
        <taxon>Adlercreutzia</taxon>
    </lineage>
</organism>
<dbReference type="InterPro" id="IPR007329">
    <property type="entry name" value="FMN-bd"/>
</dbReference>
<dbReference type="AlphaFoldDB" id="A0A7C8FTK0"/>
<dbReference type="Pfam" id="PF04205">
    <property type="entry name" value="FMN_bind"/>
    <property type="match status" value="1"/>
</dbReference>
<name>A0A7C8FTK0_9ACTN</name>
<dbReference type="GO" id="GO:0010181">
    <property type="term" value="F:FMN binding"/>
    <property type="evidence" value="ECO:0007669"/>
    <property type="project" value="InterPro"/>
</dbReference>
<keyword evidence="4" id="KW-1185">Reference proteome</keyword>
<dbReference type="RefSeq" id="WP_151430009.1">
    <property type="nucleotide sequence ID" value="NZ_JANJZI010000006.1"/>
</dbReference>
<gene>
    <name evidence="3" type="ORF">F8D48_03705</name>
</gene>
<evidence type="ECO:0000313" key="4">
    <source>
        <dbReference type="Proteomes" id="UP000479639"/>
    </source>
</evidence>
<feature type="region of interest" description="Disordered" evidence="1">
    <location>
        <begin position="162"/>
        <end position="213"/>
    </location>
</feature>
<comment type="caution">
    <text evidence="3">The sequence shown here is derived from an EMBL/GenBank/DDBJ whole genome shotgun (WGS) entry which is preliminary data.</text>
</comment>
<evidence type="ECO:0000313" key="3">
    <source>
        <dbReference type="EMBL" id="KAB1650876.1"/>
    </source>
</evidence>
<dbReference type="EMBL" id="WAJS01000008">
    <property type="protein sequence ID" value="KAB1650876.1"/>
    <property type="molecule type" value="Genomic_DNA"/>
</dbReference>
<proteinExistence type="predicted"/>
<dbReference type="GO" id="GO:0016020">
    <property type="term" value="C:membrane"/>
    <property type="evidence" value="ECO:0007669"/>
    <property type="project" value="InterPro"/>
</dbReference>
<protein>
    <submittedName>
        <fullName evidence="3">FMN-binding protein</fullName>
    </submittedName>
</protein>
<sequence>MNGVRTTAALCGATALVLGLSGCGASFEGSGSKDAATAEQLALHTEDPWAAEVTATGAARAEGDLHDGVYTGHGRGMEGWISVTLLVDDGRLTCLETAQDGESQSRGGYEAIRDGRYAAMIEAAQGADIDAIAGATITTAGVKQAVEDALAQAQTGRAADSAVAGAGADAPGGAADGETDGAAADGAGAASGEGAAAADAAAPANNQEVKSRE</sequence>
<dbReference type="SMART" id="SM00900">
    <property type="entry name" value="FMN_bind"/>
    <property type="match status" value="1"/>
</dbReference>
<reference evidence="3 4" key="1">
    <citation type="submission" date="2019-09" db="EMBL/GenBank/DDBJ databases">
        <title>Whole genome shotgun sequencing (WGS) of Ellagibacter isourolithinifaciens DSM 104140(T) and Adlercreutzia muris DSM 29508(T).</title>
        <authorList>
            <person name="Stoll D.A."/>
            <person name="Danylec N."/>
            <person name="Huch M."/>
        </authorList>
    </citation>
    <scope>NUCLEOTIDE SEQUENCE [LARGE SCALE GENOMIC DNA]</scope>
    <source>
        <strain evidence="3 4">DSM 29508</strain>
    </source>
</reference>
<feature type="compositionally biased region" description="Low complexity" evidence="1">
    <location>
        <begin position="162"/>
        <end position="173"/>
    </location>
</feature>
<evidence type="ECO:0000259" key="2">
    <source>
        <dbReference type="SMART" id="SM00900"/>
    </source>
</evidence>
<dbReference type="PROSITE" id="PS51257">
    <property type="entry name" value="PROKAR_LIPOPROTEIN"/>
    <property type="match status" value="1"/>
</dbReference>
<accession>A0A7C8FTK0</accession>
<evidence type="ECO:0000256" key="1">
    <source>
        <dbReference type="SAM" id="MobiDB-lite"/>
    </source>
</evidence>
<feature type="domain" description="FMN-binding" evidence="2">
    <location>
        <begin position="76"/>
        <end position="153"/>
    </location>
</feature>
<dbReference type="Gene3D" id="3.90.1010.20">
    <property type="match status" value="1"/>
</dbReference>
<feature type="compositionally biased region" description="Low complexity" evidence="1">
    <location>
        <begin position="180"/>
        <end position="204"/>
    </location>
</feature>
<dbReference type="Proteomes" id="UP000479639">
    <property type="component" value="Unassembled WGS sequence"/>
</dbReference>